<comment type="caution">
    <text evidence="27">Lacks conserved residue(s) required for the propagation of feature annotation.</text>
</comment>
<feature type="domain" description="CUB" evidence="29">
    <location>
        <begin position="1777"/>
        <end position="1894"/>
    </location>
</feature>
<dbReference type="SUPFAM" id="SSF57184">
    <property type="entry name" value="Growth factor receptor domain"/>
    <property type="match status" value="1"/>
</dbReference>
<evidence type="ECO:0000256" key="21">
    <source>
        <dbReference type="ARBA" id="ARBA00023285"/>
    </source>
</evidence>
<evidence type="ECO:0000256" key="25">
    <source>
        <dbReference type="ARBA" id="ARBA00049703"/>
    </source>
</evidence>
<feature type="domain" description="CUB" evidence="29">
    <location>
        <begin position="1076"/>
        <end position="1187"/>
    </location>
</feature>
<dbReference type="FunFam" id="2.60.120.290:FF:000003">
    <property type="entry name" value="Neuropilin"/>
    <property type="match status" value="1"/>
</dbReference>
<dbReference type="FunFam" id="2.10.25.10:FF:000109">
    <property type="entry name" value="Notch homolog 4, [Drosophila]"/>
    <property type="match status" value="1"/>
</dbReference>
<dbReference type="InterPro" id="IPR035914">
    <property type="entry name" value="Sperma_CUB_dom_sf"/>
</dbReference>
<dbReference type="CDD" id="cd00054">
    <property type="entry name" value="EGF_CA"/>
    <property type="match status" value="5"/>
</dbReference>
<feature type="domain" description="CUB" evidence="29">
    <location>
        <begin position="3580"/>
        <end position="3688"/>
    </location>
</feature>
<evidence type="ECO:0000313" key="32">
    <source>
        <dbReference type="Proteomes" id="UP001516400"/>
    </source>
</evidence>
<feature type="domain" description="CUB" evidence="29">
    <location>
        <begin position="1895"/>
        <end position="2010"/>
    </location>
</feature>
<feature type="domain" description="CUB" evidence="29">
    <location>
        <begin position="2364"/>
        <end position="2476"/>
    </location>
</feature>
<feature type="chain" id="PRO_5044871943" description="Cubilin" evidence="28">
    <location>
        <begin position="23"/>
        <end position="3720"/>
    </location>
</feature>
<keyword evidence="13" id="KW-0653">Protein transport</keyword>
<accession>A0ABD2PFM3</accession>
<dbReference type="InterPro" id="IPR049883">
    <property type="entry name" value="NOTCH1_EGF-like"/>
</dbReference>
<dbReference type="SMART" id="SM00181">
    <property type="entry name" value="EGF"/>
    <property type="match status" value="8"/>
</dbReference>
<name>A0ABD2PFM3_9CUCU</name>
<evidence type="ECO:0000256" key="26">
    <source>
        <dbReference type="PROSITE-ProRule" id="PRU00059"/>
    </source>
</evidence>
<feature type="domain" description="CUB" evidence="29">
    <location>
        <begin position="3318"/>
        <end position="3464"/>
    </location>
</feature>
<feature type="disulfide bond" evidence="27">
    <location>
        <begin position="481"/>
        <end position="490"/>
    </location>
</feature>
<dbReference type="GO" id="GO:0040008">
    <property type="term" value="P:regulation of growth"/>
    <property type="evidence" value="ECO:0007669"/>
    <property type="project" value="UniProtKB-ARBA"/>
</dbReference>
<evidence type="ECO:0000256" key="12">
    <source>
        <dbReference type="ARBA" id="ARBA00022753"/>
    </source>
</evidence>
<dbReference type="GO" id="GO:0015031">
    <property type="term" value="P:protein transport"/>
    <property type="evidence" value="ECO:0007669"/>
    <property type="project" value="UniProtKB-KW"/>
</dbReference>
<feature type="domain" description="CUB" evidence="29">
    <location>
        <begin position="2022"/>
        <end position="2135"/>
    </location>
</feature>
<feature type="disulfide bond" evidence="27">
    <location>
        <begin position="175"/>
        <end position="184"/>
    </location>
</feature>
<keyword evidence="11" id="KW-0677">Repeat</keyword>
<evidence type="ECO:0000256" key="23">
    <source>
        <dbReference type="ARBA" id="ARBA00023878"/>
    </source>
</evidence>
<feature type="domain" description="CUB" evidence="29">
    <location>
        <begin position="615"/>
        <end position="731"/>
    </location>
</feature>
<keyword evidence="9" id="KW-0165">Cleavage on pair of basic residues</keyword>
<dbReference type="GO" id="GO:0007411">
    <property type="term" value="P:axon guidance"/>
    <property type="evidence" value="ECO:0007669"/>
    <property type="project" value="UniProtKB-ARBA"/>
</dbReference>
<dbReference type="InterPro" id="IPR000152">
    <property type="entry name" value="EGF-type_Asp/Asn_hydroxyl_site"/>
</dbReference>
<feature type="domain" description="CUB" evidence="29">
    <location>
        <begin position="2136"/>
        <end position="2242"/>
    </location>
</feature>
<dbReference type="SUPFAM" id="SSF49854">
    <property type="entry name" value="Spermadhesin, CUB domain"/>
    <property type="match status" value="26"/>
</dbReference>
<dbReference type="InterPro" id="IPR018097">
    <property type="entry name" value="EGF_Ca-bd_CS"/>
</dbReference>
<feature type="domain" description="CUB" evidence="29">
    <location>
        <begin position="2246"/>
        <end position="2362"/>
    </location>
</feature>
<feature type="disulfide bond" evidence="27">
    <location>
        <begin position="218"/>
        <end position="227"/>
    </location>
</feature>
<evidence type="ECO:0000256" key="20">
    <source>
        <dbReference type="ARBA" id="ARBA00023228"/>
    </source>
</evidence>
<evidence type="ECO:0000256" key="22">
    <source>
        <dbReference type="ARBA" id="ARBA00023765"/>
    </source>
</evidence>
<feature type="domain" description="CUB" evidence="29">
    <location>
        <begin position="2936"/>
        <end position="3050"/>
    </location>
</feature>
<evidence type="ECO:0000256" key="16">
    <source>
        <dbReference type="ARBA" id="ARBA00023157"/>
    </source>
</evidence>
<feature type="domain" description="CUB" evidence="29">
    <location>
        <begin position="1662"/>
        <end position="1773"/>
    </location>
</feature>
<dbReference type="GO" id="GO:0005768">
    <property type="term" value="C:endosome"/>
    <property type="evidence" value="ECO:0007669"/>
    <property type="project" value="UniProtKB-SubCell"/>
</dbReference>
<feature type="domain" description="EGF-like" evidence="30">
    <location>
        <begin position="149"/>
        <end position="185"/>
    </location>
</feature>
<dbReference type="FunFam" id="2.10.25.10:FF:000012">
    <property type="entry name" value="Delta-like protein"/>
    <property type="match status" value="1"/>
</dbReference>
<dbReference type="EMBL" id="JABFTP020000186">
    <property type="protein sequence ID" value="KAL3289762.1"/>
    <property type="molecule type" value="Genomic_DNA"/>
</dbReference>
<dbReference type="InterPro" id="IPR009030">
    <property type="entry name" value="Growth_fac_rcpt_cys_sf"/>
</dbReference>
<keyword evidence="20" id="KW-0458">Lysosome</keyword>
<dbReference type="PROSITE" id="PS00022">
    <property type="entry name" value="EGF_1"/>
    <property type="match status" value="4"/>
</dbReference>
<protein>
    <recommendedName>
        <fullName evidence="23">Cubilin</fullName>
    </recommendedName>
</protein>
<dbReference type="PROSITE" id="PS01187">
    <property type="entry name" value="EGF_CA"/>
    <property type="match status" value="1"/>
</dbReference>
<dbReference type="InterPro" id="IPR001881">
    <property type="entry name" value="EGF-like_Ca-bd_dom"/>
</dbReference>
<dbReference type="Pfam" id="PF12947">
    <property type="entry name" value="EGF_3"/>
    <property type="match status" value="1"/>
</dbReference>
<keyword evidence="5 27" id="KW-0245">EGF-like domain</keyword>
<keyword evidence="21" id="KW-0170">Cobalt</keyword>
<keyword evidence="3" id="KW-0813">Transport</keyword>
<feature type="disulfide bond" evidence="27">
    <location>
        <begin position="424"/>
        <end position="441"/>
    </location>
</feature>
<evidence type="ECO:0000256" key="3">
    <source>
        <dbReference type="ARBA" id="ARBA00022448"/>
    </source>
</evidence>
<dbReference type="Pfam" id="PF00008">
    <property type="entry name" value="EGF"/>
    <property type="match status" value="3"/>
</dbReference>
<keyword evidence="15" id="KW-0472">Membrane</keyword>
<feature type="domain" description="CUB" evidence="29">
    <location>
        <begin position="3466"/>
        <end position="3574"/>
    </location>
</feature>
<feature type="domain" description="CUB" evidence="29">
    <location>
        <begin position="2480"/>
        <end position="2591"/>
    </location>
</feature>
<dbReference type="Gene3D" id="2.60.120.290">
    <property type="entry name" value="Spermadhesin, CUB domain"/>
    <property type="match status" value="26"/>
</dbReference>
<keyword evidence="6" id="KW-0153">Cholesterol metabolism</keyword>
<dbReference type="InterPro" id="IPR024731">
    <property type="entry name" value="NELL2-like_EGF"/>
</dbReference>
<evidence type="ECO:0000256" key="27">
    <source>
        <dbReference type="PROSITE-ProRule" id="PRU00076"/>
    </source>
</evidence>
<evidence type="ECO:0000256" key="15">
    <source>
        <dbReference type="ARBA" id="ARBA00023136"/>
    </source>
</evidence>
<comment type="function">
    <text evidence="24">Endocytic receptor which plays a role in lipoprotein, vitamin and iron metabolism by facilitating their uptake. Acts together with LRP2 to mediate endocytosis of high-density lipoproteins, GC, hemoglobin, ALB, TF and SCGB1A1. Acts together with AMN to mediate endocytosis of the CBLIF-cobalamin complex. Binds to ALB, MB, Kappa and lambda-light chains, TF, hemoglobin, GC, SCGB1A1, APOA1, high density lipoprotein, and the CBLIF-cobalamin complex. Ligand binding requires calcium. Serves as important transporter in several absorptive epithelia, including intestine, renal proximal tubules and embryonic yolk sac. May play an important role in the development of the peri-implantation embryo through internalization of APOA1 and cholesterol. Binds to LGALS3 at the maternal-fetal interface.</text>
</comment>
<comment type="caution">
    <text evidence="31">The sequence shown here is derived from an EMBL/GenBank/DDBJ whole genome shotgun (WGS) entry which is preliminary data.</text>
</comment>
<dbReference type="PANTHER" id="PTHR24251">
    <property type="entry name" value="OVOCHYMASE-RELATED"/>
    <property type="match status" value="1"/>
</dbReference>
<dbReference type="GO" id="GO:0048056">
    <property type="term" value="P:R3/R4 cell differentiation"/>
    <property type="evidence" value="ECO:0007669"/>
    <property type="project" value="UniProtKB-ARBA"/>
</dbReference>
<keyword evidence="12" id="KW-0967">Endosome</keyword>
<dbReference type="Pfam" id="PF00431">
    <property type="entry name" value="CUB"/>
    <property type="match status" value="25"/>
</dbReference>
<evidence type="ECO:0000256" key="6">
    <source>
        <dbReference type="ARBA" id="ARBA00022548"/>
    </source>
</evidence>
<dbReference type="GO" id="GO:0016318">
    <property type="term" value="P:ommatidial rotation"/>
    <property type="evidence" value="ECO:0007669"/>
    <property type="project" value="UniProtKB-ARBA"/>
</dbReference>
<dbReference type="PROSITE" id="PS50026">
    <property type="entry name" value="EGF_3"/>
    <property type="match status" value="4"/>
</dbReference>
<keyword evidence="19" id="KW-0753">Steroid metabolism</keyword>
<dbReference type="CDD" id="cd00041">
    <property type="entry name" value="CUB"/>
    <property type="match status" value="25"/>
</dbReference>
<reference evidence="31 32" key="1">
    <citation type="journal article" date="2021" name="BMC Biol.">
        <title>Horizontally acquired antibacterial genes associated with adaptive radiation of ladybird beetles.</title>
        <authorList>
            <person name="Li H.S."/>
            <person name="Tang X.F."/>
            <person name="Huang Y.H."/>
            <person name="Xu Z.Y."/>
            <person name="Chen M.L."/>
            <person name="Du X.Y."/>
            <person name="Qiu B.Y."/>
            <person name="Chen P.T."/>
            <person name="Zhang W."/>
            <person name="Slipinski A."/>
            <person name="Escalona H.E."/>
            <person name="Waterhouse R.M."/>
            <person name="Zwick A."/>
            <person name="Pang H."/>
        </authorList>
    </citation>
    <scope>NUCLEOTIDE SEQUENCE [LARGE SCALE GENOMIC DNA]</scope>
    <source>
        <strain evidence="31">SYSU2018</strain>
    </source>
</reference>
<evidence type="ECO:0000259" key="30">
    <source>
        <dbReference type="PROSITE" id="PS50026"/>
    </source>
</evidence>
<feature type="domain" description="CUB" evidence="29">
    <location>
        <begin position="958"/>
        <end position="1070"/>
    </location>
</feature>
<organism evidence="31 32">
    <name type="scientific">Cryptolaemus montrouzieri</name>
    <dbReference type="NCBI Taxonomy" id="559131"/>
    <lineage>
        <taxon>Eukaryota</taxon>
        <taxon>Metazoa</taxon>
        <taxon>Ecdysozoa</taxon>
        <taxon>Arthropoda</taxon>
        <taxon>Hexapoda</taxon>
        <taxon>Insecta</taxon>
        <taxon>Pterygota</taxon>
        <taxon>Neoptera</taxon>
        <taxon>Endopterygota</taxon>
        <taxon>Coleoptera</taxon>
        <taxon>Polyphaga</taxon>
        <taxon>Cucujiformia</taxon>
        <taxon>Coccinelloidea</taxon>
        <taxon>Coccinellidae</taxon>
        <taxon>Scymninae</taxon>
        <taxon>Scymnini</taxon>
        <taxon>Cryptolaemus</taxon>
    </lineage>
</organism>
<feature type="disulfide bond" evidence="27">
    <location>
        <begin position="443"/>
        <end position="452"/>
    </location>
</feature>
<dbReference type="InterPro" id="IPR000742">
    <property type="entry name" value="EGF"/>
</dbReference>
<gene>
    <name evidence="31" type="ORF">HHI36_023157</name>
</gene>
<evidence type="ECO:0000256" key="10">
    <source>
        <dbReference type="ARBA" id="ARBA00022729"/>
    </source>
</evidence>
<evidence type="ECO:0000256" key="1">
    <source>
        <dbReference type="ARBA" id="ARBA00004177"/>
    </source>
</evidence>
<dbReference type="FunFam" id="2.10.25.10:FF:000429">
    <property type="entry name" value="Cubilin"/>
    <property type="match status" value="1"/>
</dbReference>
<dbReference type="FunFam" id="2.60.120.290:FF:000068">
    <property type="entry name" value="Metalloendopeptidase"/>
    <property type="match status" value="1"/>
</dbReference>
<keyword evidence="16 27" id="KW-1015">Disulfide bond</keyword>
<dbReference type="GO" id="GO:0008203">
    <property type="term" value="P:cholesterol metabolic process"/>
    <property type="evidence" value="ECO:0007669"/>
    <property type="project" value="UniProtKB-KW"/>
</dbReference>
<sequence length="3720" mass="416176">MFGSYVVFFLFILFVLLSEGFGIDPRIISRDGNLEIQTESHKNISFKTDGECAVQIHGVDFVTAESTIKLVDSTMDKYDTILKSTSQKVLSLIWFLVMKRDCVMQRIRKLDASTKDLSHTSVNRNLMETLREELSNLKSSVSNLNKMLTKNDCQSSPCKNGGTCRDLFNGVFCNCANGWEGANCEKDINECVRFNSTDLGCQNGGVCVNKPGTYECVCVNGWYGLHCTRKTADCNSGSVAEICGHGACIPQNNALGYKCLCDQGWKKGTEGEACVQDVDECKEENPRCSKDPLVSCENTPGSFRCGPCPTGYTGNGFYCADINECDLFNGGCSMNPKVECENTPGSRICGTCPPGYIGNGITCTFQGICKTNNGNCHPSATCHDFPSISSTYVECRCPKGYIGNGIGAMGCIALTSSRCNPNPCVNGKCILNTNSLEGYTCQCSGTYYGKNCDLTDGACASSPCQNGGTCMNHNVSYSCHCPPEYIGFNCDIIREVYFSECGGSMKGMEEGNITYPLGFMSGLEADQDCSWQIKTEPNKILNITFHSFDVGEGECTSNWLEILDEGSGSLGKFCGKKLPNGGSVLTSTNDVSINLRQNGQSGSFQLEWKSVISKCYNILNLTATNSSGYIRYSSENVTNRDCFWYIQAPLDKVIALTFYQFSMGNTSDCSNYVKISSSFTEGQDILANYCGIEVATPLTSSGPEVNIHIHTESQNRNLIVYIGYSLRNGCGTVFNGKSGIISSPHRSSSEFTCFYEIQQFYQLKTNISFISLSLQDSAGCTEEYIAIYDGRNTSSPLIGRYCGNVAPADFIASGGSILIKLKGKSGTASFKLKYEAVCGGVFEAESGFIQSEGYPNSYPPNSKCLYLIKQPPGTIITLQIQDMELEYGDDYYEDCFFDYLEVHDGDNENATLLGNYCSGSEVEAIVSSSNYLLLKFVTDISETGKGFKVKYTTSHSGCGGILTNRTGFISYESGVLTRRQCKWTLQAPPGFIVRISWSTFEVESSYSCSTNYVNVYENSSNSKDSVLIGSYCGSRLPPVILTMSNIATISTVFRNSNRKQQEFSALYAFLNQTNVCGGNYFTTTGYIKSPGYPKSYPPHTDCTWTIRVPSGQQIRLNTSVFQVGEFSCVHDYIEIRNGGSAYSPLIGRFCKSNVPKIITSHTNQLYLRVHCVLVSPRSKFLLEWTATTTGCGGTLTTPTGLISSPNYPEPYTRLTECFWRIVVNQGSVMQLVFLDLDLEGSVLRSHCYLDFVEIFDGPSKSSKSLGKFCSSYPTFLMSTKNEVDVHFKSDISYEGRGFNLQYRTVCSNNLTGYGGVIESPNFPETYSTYQDCYWNITVAKKNRINITFSHFDLREIRLRSYLDSAPDGNYLEIKYVAIDDMTDDINYVELAKYRNNTIPTSISIPSDRAILHFKSDSHLIGNGFRLEWIIDGCGGHLRKPGNITSPNYPNKYPDGVECVWLLEAPIGYSIAISFTFVDVEREGSCVYDGIKVFNGPDDTYPRLGLICHLDKPILYTGNGHLMTVQFVSDNSYSGKGFASNFTFIRSKCGGKMTSPSGTITSPNYPRNFNAGDRCEWLITTDENHVIDFEFEDIDLTTSPKCLSNYVQVYDGPTTANGLLGQVCGNTVLNKTYSSTTNQMLVVFKTSGYFTSLGFKANYYKACGARIQAEETSGYLRLHPLALAAMERYDNCTWTIIAPNSDQHISLTITQMQKASDEFQLEPYVSVYDGESANSHKIGDYHPPMIPPTIVSNGKSLHVVVLRSVDFFATYNIFGSNCGGTLTGLSGMFSSPDYPRSYPSDTACEWTIQLAPGNEVSISFQKFNIPVSDKCNMDFLEIRQKNATGNVIGVYCGDKKPTKITYQGSIWIYFKTSKTDNDTTVSTTGNGFLAEYTMATHVELKGYRGEIASPLYPASFSSLEEFSWKITANFKGARIRLEFKDLYIESFLDDKCYTSYVIIYDGPDKQAPSLGSFCGLAKPKPIESSSDSLYIEAITNSRRLDNKFLLKWNLIYYYKRPTVKEDCGSNEIIDISKIHQYNLTSPNYPGEHEPRMICTWTFQTDSTKSLRINFTDLDLQNHYSSYCFYELINIFSGKVSVKTVCHKKEMNIFYNTSNVMKIVFHSQKNTSKFAAIISERCGGSMGESFGIIDFNENSPRDDKCEWKISVRAGRTVEIKFLEYSFSNDDGCNNFILMKNGYSSTSPDLGNGKYCDKPPTLTTTSNNLFIKFHGNPLTNKFKASYREISYDCGGSISISEDMPYTLITSPNYPNTSEPFIECVWVVRSPPGTYIQLDFEDRFDFHRSPKCSTEAIELRDGGTQRSPLINTFCGDVPSTQFSSDNMMFVKFFTEEKVPGIGFQANISIASCGGTYKGKTGEINWHKDLKIHNNQMCYWHIIAPSYATLTLQITLQDKKGISCGLYVYEISKTPPYNETLLARMCEGEISKKITSFSNHVIVKYSNQVNIFKSTPSISITYNISEEGCVFTKNADFGTIQSPGYPNLNYLSTICSWVIKVPEGRRITVNITDFDLGRYTSSKEMSQSLSFYDFGDHLIDELYYNSTNRLIKSSGNRMYVLFICTKSSNQRGFSAYYSSNEETVCNDNFNDARGRITRNKNEIQYSCLYKNTQESPLNKTLALTVYSSLVYKTNRLNRSYIQIEVDPVEDMFGETIYSTNQPTSDPVIIRTASLTTIVGVSIKGMDSNFTIDYEYFPCGGNIKGETGTINTPNYPNKYNKQLECAWVLKLPDEHQIKLNFVSINLGDDCEKSFIIIYNGEYPTSPRIGKFCNNNLPGSITAQKNHLFVEYHHEENSTGIGFNATYEPVIKGCGGTFTNRYRVIETPNYPKNYPNNAECRWEIVAPEGSHIELNYVNRFQLEDTSGCKNDYVEISDWKDEKWQSLGKWCGRYVRTTKSSSNRMLIIFRSNDKITGTGFQATWQMKCGGVFQTSRDKKYIISPGYPFHYENNLQCRYSIYSRESFVIEFEDFALEADYPTCINDNITINTYPSHSYSYRRGNLYCGAVKPPKIYSRVYAIIIFKSDSWLTDRGFKFSFKINECGEAITSPRQLVNTLTSNPSQIPYIPSYQRPSPFRSNGIYSLPYVQNCLWNITAPKDRSIVLKFSSFSTRYSSSCYTNALDVYDGPKMNNQFLLAKLCGQLDNQLPILTSTNNTALLYLRRSNLVNQPTFTVDIIFAPGPAEGCGGSVFLNQSKIIKAPKNLFNVDCQWTFIVAENFKIEYTFTKLNLSEKCGEVRKHGAKNCTCSFIEIRDGSGPFSELMDQLCSKSTNFTQKLVTSWKYGFLRFYSNGNSTDAFEISVNPIPEICGAHELFATNEVKTITSPGFPKPYESNIKCLWTIKKQSYNQNLALRFVEFDLTNHTGHVTENVCSGDRLEIDELDRSKMYKGRGNQISSKDQSMLIHFSDYGGVVQYCGKESKPFDTFSQASSINVGFISTSEPMKGKGFKIEYFLTGCDYNYTADYGKIILRTNRTQCSIFITSSENTTISLYLHTFWLHLQNNCSFGSLEVFDGHSRTSSKLLQYCGYATPSPIFASSNKILISLTNSRPFIYSYSRIEANFVASTQGKGCGGKIFGKSGTITSPMYPSPYKNDTICIWEINIPIGAQVAITISRFELGLSCDVNYLKITTYRKGKSNDRTFCKQDNPSRIYSDNKVIITYKSSVNNVGKGWLLTFKTVSPNFVENRPAPPLIHPSSHFPLIPGYTHHRLG</sequence>
<feature type="domain" description="EGF-like" evidence="30">
    <location>
        <begin position="187"/>
        <end position="228"/>
    </location>
</feature>
<keyword evidence="8" id="KW-0846">Cobalamin</keyword>
<keyword evidence="4" id="KW-1003">Cell membrane</keyword>
<dbReference type="Proteomes" id="UP001516400">
    <property type="component" value="Unassembled WGS sequence"/>
</dbReference>
<dbReference type="GO" id="GO:0046872">
    <property type="term" value="F:metal ion binding"/>
    <property type="evidence" value="ECO:0007669"/>
    <property type="project" value="UniProtKB-KW"/>
</dbReference>
<feature type="domain" description="CUB" evidence="29">
    <location>
        <begin position="838"/>
        <end position="954"/>
    </location>
</feature>
<evidence type="ECO:0000256" key="4">
    <source>
        <dbReference type="ARBA" id="ARBA00022475"/>
    </source>
</evidence>
<feature type="domain" description="CUB" evidence="29">
    <location>
        <begin position="3195"/>
        <end position="3314"/>
    </location>
</feature>
<evidence type="ECO:0000256" key="14">
    <source>
        <dbReference type="ARBA" id="ARBA00023098"/>
    </source>
</evidence>
<evidence type="ECO:0000256" key="7">
    <source>
        <dbReference type="ARBA" id="ARBA00022553"/>
    </source>
</evidence>
<evidence type="ECO:0000256" key="11">
    <source>
        <dbReference type="ARBA" id="ARBA00022737"/>
    </source>
</evidence>
<feature type="domain" description="CUB" evidence="29">
    <location>
        <begin position="3052"/>
        <end position="3188"/>
    </location>
</feature>
<keyword evidence="7" id="KW-0597">Phosphoprotein</keyword>
<feature type="domain" description="CUB" evidence="29">
    <location>
        <begin position="1433"/>
        <end position="1544"/>
    </location>
</feature>
<keyword evidence="17" id="KW-1207">Sterol metabolism</keyword>
<evidence type="ECO:0000256" key="13">
    <source>
        <dbReference type="ARBA" id="ARBA00022927"/>
    </source>
</evidence>
<dbReference type="Pfam" id="PF07645">
    <property type="entry name" value="EGF_CA"/>
    <property type="match status" value="1"/>
</dbReference>
<evidence type="ECO:0000256" key="8">
    <source>
        <dbReference type="ARBA" id="ARBA00022628"/>
    </source>
</evidence>
<feature type="domain" description="CUB" evidence="29">
    <location>
        <begin position="1548"/>
        <end position="1661"/>
    </location>
</feature>
<proteinExistence type="predicted"/>
<comment type="subcellular location">
    <subcellularLocation>
        <location evidence="2">Cell membrane</location>
        <topology evidence="2">Peripheral membrane protein</topology>
    </subcellularLocation>
    <subcellularLocation>
        <location evidence="1">Endosome</location>
    </subcellularLocation>
    <subcellularLocation>
        <location evidence="22">Lysosome membrane</location>
        <topology evidence="22">Peripheral membrane protein</topology>
    </subcellularLocation>
</comment>
<dbReference type="PROSITE" id="PS01180">
    <property type="entry name" value="CUB"/>
    <property type="match status" value="26"/>
</dbReference>
<feature type="domain" description="CUB" evidence="29">
    <location>
        <begin position="2709"/>
        <end position="2819"/>
    </location>
</feature>
<evidence type="ECO:0000313" key="31">
    <source>
        <dbReference type="EMBL" id="KAL3289762.1"/>
    </source>
</evidence>
<dbReference type="GO" id="GO:0005765">
    <property type="term" value="C:lysosomal membrane"/>
    <property type="evidence" value="ECO:0007669"/>
    <property type="project" value="UniProtKB-SubCell"/>
</dbReference>
<evidence type="ECO:0000256" key="19">
    <source>
        <dbReference type="ARBA" id="ARBA00023221"/>
    </source>
</evidence>
<dbReference type="FunFam" id="2.60.120.290:FF:000013">
    <property type="entry name" value="Membrane frizzled-related protein"/>
    <property type="match status" value="6"/>
</dbReference>
<dbReference type="GO" id="GO:0050769">
    <property type="term" value="P:positive regulation of neurogenesis"/>
    <property type="evidence" value="ECO:0007669"/>
    <property type="project" value="UniProtKB-ARBA"/>
</dbReference>
<dbReference type="PROSITE" id="PS00010">
    <property type="entry name" value="ASX_HYDROXYL"/>
    <property type="match status" value="2"/>
</dbReference>
<dbReference type="InterPro" id="IPR000859">
    <property type="entry name" value="CUB_dom"/>
</dbReference>
<feature type="domain" description="EGF-like" evidence="30">
    <location>
        <begin position="455"/>
        <end position="491"/>
    </location>
</feature>
<dbReference type="GO" id="GO:0005886">
    <property type="term" value="C:plasma membrane"/>
    <property type="evidence" value="ECO:0007669"/>
    <property type="project" value="UniProtKB-SubCell"/>
</dbReference>
<keyword evidence="18" id="KW-0325">Glycoprotein</keyword>
<feature type="domain" description="CUB" evidence="29">
    <location>
        <begin position="1306"/>
        <end position="1431"/>
    </location>
</feature>
<evidence type="ECO:0000259" key="29">
    <source>
        <dbReference type="PROSITE" id="PS01180"/>
    </source>
</evidence>
<feature type="domain" description="CUB" evidence="29">
    <location>
        <begin position="730"/>
        <end position="837"/>
    </location>
</feature>
<evidence type="ECO:0000256" key="2">
    <source>
        <dbReference type="ARBA" id="ARBA00004202"/>
    </source>
</evidence>
<dbReference type="GO" id="GO:0007476">
    <property type="term" value="P:imaginal disc-derived wing morphogenesis"/>
    <property type="evidence" value="ECO:0007669"/>
    <property type="project" value="UniProtKB-ARBA"/>
</dbReference>
<keyword evidence="14" id="KW-0443">Lipid metabolism</keyword>
<dbReference type="Gene3D" id="2.10.25.10">
    <property type="entry name" value="Laminin"/>
    <property type="match status" value="6"/>
</dbReference>
<keyword evidence="10 28" id="KW-0732">Signal</keyword>
<dbReference type="SMART" id="SM00042">
    <property type="entry name" value="CUB"/>
    <property type="match status" value="26"/>
</dbReference>
<dbReference type="SUPFAM" id="SSF57196">
    <property type="entry name" value="EGF/Laminin"/>
    <property type="match status" value="2"/>
</dbReference>
<dbReference type="PROSITE" id="PS01186">
    <property type="entry name" value="EGF_2"/>
    <property type="match status" value="2"/>
</dbReference>
<keyword evidence="32" id="KW-1185">Reference proteome</keyword>
<evidence type="ECO:0000256" key="24">
    <source>
        <dbReference type="ARBA" id="ARBA00049611"/>
    </source>
</evidence>
<evidence type="ECO:0000256" key="17">
    <source>
        <dbReference type="ARBA" id="ARBA00023166"/>
    </source>
</evidence>
<dbReference type="GO" id="GO:0120035">
    <property type="term" value="P:regulation of plasma membrane bounded cell projection organization"/>
    <property type="evidence" value="ECO:0007669"/>
    <property type="project" value="UniProtKB-ARBA"/>
</dbReference>
<evidence type="ECO:0000256" key="5">
    <source>
        <dbReference type="ARBA" id="ARBA00022536"/>
    </source>
</evidence>
<feature type="domain" description="CUB" evidence="29">
    <location>
        <begin position="2823"/>
        <end position="2935"/>
    </location>
</feature>
<dbReference type="SMART" id="SM00179">
    <property type="entry name" value="EGF_CA"/>
    <property type="match status" value="6"/>
</dbReference>
<feature type="disulfide bond" evidence="26">
    <location>
        <begin position="615"/>
        <end position="642"/>
    </location>
</feature>
<evidence type="ECO:0000256" key="28">
    <source>
        <dbReference type="SAM" id="SignalP"/>
    </source>
</evidence>
<dbReference type="GO" id="GO:0005911">
    <property type="term" value="C:cell-cell junction"/>
    <property type="evidence" value="ECO:0007669"/>
    <property type="project" value="UniProtKB-ARBA"/>
</dbReference>
<feature type="signal peptide" evidence="28">
    <location>
        <begin position="1"/>
        <end position="22"/>
    </location>
</feature>
<evidence type="ECO:0000256" key="18">
    <source>
        <dbReference type="ARBA" id="ARBA00023180"/>
    </source>
</evidence>
<feature type="domain" description="CUB" evidence="29">
    <location>
        <begin position="501"/>
        <end position="611"/>
    </location>
</feature>
<feature type="domain" description="CUB" evidence="29">
    <location>
        <begin position="1191"/>
        <end position="1305"/>
    </location>
</feature>
<dbReference type="PANTHER" id="PTHR24251:SF40">
    <property type="entry name" value="CUB DOMAIN-CONTAINING PROTEIN"/>
    <property type="match status" value="1"/>
</dbReference>
<evidence type="ECO:0000256" key="9">
    <source>
        <dbReference type="ARBA" id="ARBA00022685"/>
    </source>
</evidence>
<dbReference type="GO" id="GO:0031419">
    <property type="term" value="F:cobalamin binding"/>
    <property type="evidence" value="ECO:0007669"/>
    <property type="project" value="UniProtKB-KW"/>
</dbReference>
<feature type="disulfide bond" evidence="27">
    <location>
        <begin position="419"/>
        <end position="429"/>
    </location>
</feature>
<comment type="subunit">
    <text evidence="25">Interacts with AMN. Component of the cubam complex composed of one CUBN trimer and one AMN chain. The cubam complex can dimerize. Interacts with LRP2 in a dual-receptor complex in a calcium-dependent manner. Found in a complex with PID1/PCLI1, LRP1 and CUBNI. Interacts with LRP1 and PID1/PCLI1.</text>
</comment>
<feature type="domain" description="EGF-like" evidence="30">
    <location>
        <begin position="415"/>
        <end position="453"/>
    </location>
</feature>
<dbReference type="FunFam" id="2.10.25.10:FF:000260">
    <property type="entry name" value="Notch receptor 4"/>
    <property type="match status" value="1"/>
</dbReference>